<dbReference type="AlphaFoldDB" id="A0A266ZWX9"/>
<evidence type="ECO:0000256" key="1">
    <source>
        <dbReference type="SAM" id="Coils"/>
    </source>
</evidence>
<protein>
    <submittedName>
        <fullName evidence="2">Uncharacterized protein</fullName>
    </submittedName>
</protein>
<evidence type="ECO:0000313" key="3">
    <source>
        <dbReference type="Proteomes" id="UP000215861"/>
    </source>
</evidence>
<evidence type="ECO:0000313" key="2">
    <source>
        <dbReference type="EMBL" id="PAA04014.1"/>
    </source>
</evidence>
<sequence length="456" mass="51317">MAIIQAFSSVDVPERIIRESNIKELIIGMSADQDSVQSDARRLERLRKEKKEGNFIGNWWNDRDDEVQDAQIDLNKSIGRLTQKSSQLLIVNTAVSKILNDQQNILLNQQNILKQQTQTLEEQNHRILHQQNRLSEQQKEINAANQGLMEAKGLTQEQARKLVGCVVQVTQAEQKIETANEALRTLLNQQLQASVAQCTGTLKQGFAEQTERHSALEKQLSDSLLTQSQRTATELERFASNALDFRSLVEQQLQDAASQCIQTLNEGLTLQEESHHAFEAEISQTLSTQTQQTAAEMKQFASNASDFSTRVEQQMAAHILAMQNKTEAQDAETQQMRENLSAQSMTLQRDMMAIVEQKTLTLGETSTRLELKHDTAQLEQAEALATLQTLFESSLQQLTTDLSSKADDLGNAQARLQHLQDTQKKNNFRHRLALATIGCLSVASLCWQVARHYALI</sequence>
<comment type="caution">
    <text evidence="2">The sequence shown here is derived from an EMBL/GenBank/DDBJ whole genome shotgun (WGS) entry which is preliminary data.</text>
</comment>
<feature type="coiled-coil region" evidence="1">
    <location>
        <begin position="113"/>
        <end position="140"/>
    </location>
</feature>
<dbReference type="Proteomes" id="UP000215861">
    <property type="component" value="Unassembled WGS sequence"/>
</dbReference>
<proteinExistence type="predicted"/>
<gene>
    <name evidence="2" type="ORF">CJU81_23125</name>
</gene>
<dbReference type="EMBL" id="NQKQ01000043">
    <property type="protein sequence ID" value="PAA04014.1"/>
    <property type="molecule type" value="Genomic_DNA"/>
</dbReference>
<accession>A0A266ZWX9</accession>
<organism evidence="2 3">
    <name type="scientific">Pseudomonas fragi</name>
    <dbReference type="NCBI Taxonomy" id="296"/>
    <lineage>
        <taxon>Bacteria</taxon>
        <taxon>Pseudomonadati</taxon>
        <taxon>Pseudomonadota</taxon>
        <taxon>Gammaproteobacteria</taxon>
        <taxon>Pseudomonadales</taxon>
        <taxon>Pseudomonadaceae</taxon>
        <taxon>Pseudomonas</taxon>
    </lineage>
</organism>
<keyword evidence="1" id="KW-0175">Coiled coil</keyword>
<name>A0A266ZWX9_PSEFR</name>
<reference evidence="2 3" key="1">
    <citation type="submission" date="2017-08" db="EMBL/GenBank/DDBJ databases">
        <title>Genomic and metabolic characterisation of spoilage-associated Pseudomonas species.</title>
        <authorList>
            <person name="Stanborough T."/>
            <person name="Fegan N."/>
            <person name="Powell S.M."/>
            <person name="Singh T."/>
            <person name="Tamplin M.L."/>
            <person name="Chandry P.S."/>
        </authorList>
    </citation>
    <scope>NUCLEOTIDE SEQUENCE [LARGE SCALE GENOMIC DNA]</scope>
    <source>
        <strain evidence="2 3">F1801</strain>
    </source>
</reference>